<organism evidence="3 4">
    <name type="scientific">Candidatus Nomurabacteria bacterium GW2011_GWA2_40_9</name>
    <dbReference type="NCBI Taxonomy" id="1618734"/>
    <lineage>
        <taxon>Bacteria</taxon>
        <taxon>Candidatus Nomuraibacteriota</taxon>
    </lineage>
</organism>
<dbReference type="Pfam" id="PF02634">
    <property type="entry name" value="FdhD-NarQ"/>
    <property type="match status" value="1"/>
</dbReference>
<dbReference type="AlphaFoldDB" id="A0A0G0TP83"/>
<dbReference type="PANTHER" id="PTHR30592">
    <property type="entry name" value="FORMATE DEHYDROGENASE"/>
    <property type="match status" value="1"/>
</dbReference>
<sequence>MKKELEITRIREKRERLVDVVVEELPLTIFLNGEELATLLCSPNDLKYLVIGFLYNEGIIKGVKDIKELRINKDKGISNVKIRNLDKNLKDVFQRRVITSGCSGFYNPSDLKLKKIKSNFKIKKEKINELMQELMKTSAVFKET</sequence>
<dbReference type="InterPro" id="IPR003786">
    <property type="entry name" value="FdhD"/>
</dbReference>
<dbReference type="GO" id="GO:0016783">
    <property type="term" value="F:sulfurtransferase activity"/>
    <property type="evidence" value="ECO:0007669"/>
    <property type="project" value="InterPro"/>
</dbReference>
<evidence type="ECO:0000256" key="2">
    <source>
        <dbReference type="ARBA" id="ARBA00023150"/>
    </source>
</evidence>
<dbReference type="SUPFAM" id="SSF53927">
    <property type="entry name" value="Cytidine deaminase-like"/>
    <property type="match status" value="1"/>
</dbReference>
<dbReference type="InterPro" id="IPR016193">
    <property type="entry name" value="Cytidine_deaminase-like"/>
</dbReference>
<accession>A0A0G0TP83</accession>
<dbReference type="EMBL" id="LBZW01000024">
    <property type="protein sequence ID" value="KKR78829.1"/>
    <property type="molecule type" value="Genomic_DNA"/>
</dbReference>
<name>A0A0G0TP83_9BACT</name>
<protein>
    <submittedName>
        <fullName evidence="3">Protein FdhD-like protein</fullName>
    </submittedName>
</protein>
<dbReference type="PANTHER" id="PTHR30592:SF1">
    <property type="entry name" value="SULFUR CARRIER PROTEIN FDHD"/>
    <property type="match status" value="1"/>
</dbReference>
<gene>
    <name evidence="3" type="ORF">UU24_C0024G0010</name>
</gene>
<reference evidence="3 4" key="1">
    <citation type="journal article" date="2015" name="Nature">
        <title>rRNA introns, odd ribosomes, and small enigmatic genomes across a large radiation of phyla.</title>
        <authorList>
            <person name="Brown C.T."/>
            <person name="Hug L.A."/>
            <person name="Thomas B.C."/>
            <person name="Sharon I."/>
            <person name="Castelle C.J."/>
            <person name="Singh A."/>
            <person name="Wilkins M.J."/>
            <person name="Williams K.H."/>
            <person name="Banfield J.F."/>
        </authorList>
    </citation>
    <scope>NUCLEOTIDE SEQUENCE [LARGE SCALE GENOMIC DNA]</scope>
</reference>
<evidence type="ECO:0000256" key="1">
    <source>
        <dbReference type="ARBA" id="ARBA00022490"/>
    </source>
</evidence>
<keyword evidence="2" id="KW-0501">Molybdenum cofactor biosynthesis</keyword>
<dbReference type="GO" id="GO:0006777">
    <property type="term" value="P:Mo-molybdopterin cofactor biosynthetic process"/>
    <property type="evidence" value="ECO:0007669"/>
    <property type="project" value="UniProtKB-KW"/>
</dbReference>
<evidence type="ECO:0000313" key="3">
    <source>
        <dbReference type="EMBL" id="KKR78829.1"/>
    </source>
</evidence>
<feature type="non-terminal residue" evidence="3">
    <location>
        <position position="144"/>
    </location>
</feature>
<proteinExistence type="predicted"/>
<dbReference type="Proteomes" id="UP000034749">
    <property type="component" value="Unassembled WGS sequence"/>
</dbReference>
<evidence type="ECO:0000313" key="4">
    <source>
        <dbReference type="Proteomes" id="UP000034749"/>
    </source>
</evidence>
<comment type="caution">
    <text evidence="3">The sequence shown here is derived from an EMBL/GenBank/DDBJ whole genome shotgun (WGS) entry which is preliminary data.</text>
</comment>
<keyword evidence="1" id="KW-0963">Cytoplasm</keyword>
<dbReference type="Gene3D" id="3.10.20.10">
    <property type="match status" value="1"/>
</dbReference>